<dbReference type="KEGG" id="nsh:GXM_09510"/>
<accession>A0A5P8WIZ9</accession>
<gene>
    <name evidence="1" type="ORF">GXM_09293</name>
    <name evidence="2" type="ORF">GXM_09510</name>
</gene>
<dbReference type="EMBL" id="CP045227">
    <property type="protein sequence ID" value="QFS51799.1"/>
    <property type="molecule type" value="Genomic_DNA"/>
</dbReference>
<evidence type="ECO:0000313" key="2">
    <source>
        <dbReference type="EMBL" id="QFS52016.1"/>
    </source>
</evidence>
<dbReference type="KEGG" id="nsh:GXM_09293"/>
<proteinExistence type="predicted"/>
<dbReference type="Proteomes" id="UP000326678">
    <property type="component" value="Chromosome Gxm2"/>
</dbReference>
<reference evidence="1 3" key="1">
    <citation type="submission" date="2019-10" db="EMBL/GenBank/DDBJ databases">
        <title>Genomic and transcriptomic insights into the perfect genentic adaptation of a filamentous nitrogen-fixing cyanobacterium to rice fields.</title>
        <authorList>
            <person name="Chen Z."/>
        </authorList>
    </citation>
    <scope>NUCLEOTIDE SEQUENCE [LARGE SCALE GENOMIC DNA]</scope>
    <source>
        <strain evidence="1">CCNUC1</strain>
    </source>
</reference>
<keyword evidence="3" id="KW-1185">Reference proteome</keyword>
<organism evidence="1 3">
    <name type="scientific">Nostoc sphaeroides CCNUC1</name>
    <dbReference type="NCBI Taxonomy" id="2653204"/>
    <lineage>
        <taxon>Bacteria</taxon>
        <taxon>Bacillati</taxon>
        <taxon>Cyanobacteriota</taxon>
        <taxon>Cyanophyceae</taxon>
        <taxon>Nostocales</taxon>
        <taxon>Nostocaceae</taxon>
        <taxon>Nostoc</taxon>
    </lineage>
</organism>
<protein>
    <submittedName>
        <fullName evidence="1">Uncharacterized protein</fullName>
    </submittedName>
</protein>
<dbReference type="AlphaFoldDB" id="A0A5P8WIZ9"/>
<sequence>MSSSPKEKFGVKRNSLHLYSSSFHVHLYSTKVLFASDRIVPVA</sequence>
<evidence type="ECO:0000313" key="3">
    <source>
        <dbReference type="Proteomes" id="UP000326678"/>
    </source>
</evidence>
<evidence type="ECO:0000313" key="1">
    <source>
        <dbReference type="EMBL" id="QFS51799.1"/>
    </source>
</evidence>
<dbReference type="EMBL" id="CP045227">
    <property type="protein sequence ID" value="QFS52016.1"/>
    <property type="molecule type" value="Genomic_DNA"/>
</dbReference>
<name>A0A5P8WIZ9_9NOSO</name>